<feature type="transmembrane region" description="Helical" evidence="9">
    <location>
        <begin position="442"/>
        <end position="460"/>
    </location>
</feature>
<dbReference type="EMBL" id="AYKW01000042">
    <property type="protein sequence ID" value="PIL26654.1"/>
    <property type="molecule type" value="Genomic_DNA"/>
</dbReference>
<feature type="transmembrane region" description="Helical" evidence="9">
    <location>
        <begin position="372"/>
        <end position="399"/>
    </location>
</feature>
<evidence type="ECO:0000256" key="2">
    <source>
        <dbReference type="ARBA" id="ARBA00010992"/>
    </source>
</evidence>
<dbReference type="PROSITE" id="PS51257">
    <property type="entry name" value="PROKAR_LIPOPROTEIN"/>
    <property type="match status" value="1"/>
</dbReference>
<feature type="transmembrane region" description="Helical" evidence="9">
    <location>
        <begin position="54"/>
        <end position="73"/>
    </location>
</feature>
<keyword evidence="3 8" id="KW-0813">Transport</keyword>
<name>A0A2G8RYU3_9APHY</name>
<dbReference type="FunFam" id="1.20.1250.20:FF:000026">
    <property type="entry name" value="MFS quinate transporter QutD"/>
    <property type="match status" value="1"/>
</dbReference>
<comment type="catalytic activity">
    <reaction evidence="7">
        <text>myo-inositol(out) + H(+)(out) = myo-inositol(in) + H(+)(in)</text>
        <dbReference type="Rhea" id="RHEA:60364"/>
        <dbReference type="ChEBI" id="CHEBI:15378"/>
        <dbReference type="ChEBI" id="CHEBI:17268"/>
    </reaction>
</comment>
<dbReference type="CDD" id="cd17356">
    <property type="entry name" value="MFS_HXT"/>
    <property type="match status" value="1"/>
</dbReference>
<gene>
    <name evidence="11" type="ORF">GSI_11279</name>
</gene>
<dbReference type="InterPro" id="IPR005828">
    <property type="entry name" value="MFS_sugar_transport-like"/>
</dbReference>
<keyword evidence="12" id="KW-1185">Reference proteome</keyword>
<dbReference type="Pfam" id="PF00083">
    <property type="entry name" value="Sugar_tr"/>
    <property type="match status" value="1"/>
</dbReference>
<feature type="transmembrane region" description="Helical" evidence="9">
    <location>
        <begin position="85"/>
        <end position="105"/>
    </location>
</feature>
<dbReference type="PANTHER" id="PTHR48022:SF35">
    <property type="entry name" value="MAJOR FACILITATOR SUPERFAMILY (MFS) PROFILE DOMAIN-CONTAINING PROTEIN"/>
    <property type="match status" value="1"/>
</dbReference>
<dbReference type="SUPFAM" id="SSF103473">
    <property type="entry name" value="MFS general substrate transporter"/>
    <property type="match status" value="1"/>
</dbReference>
<keyword evidence="5 9" id="KW-1133">Transmembrane helix</keyword>
<keyword evidence="6 9" id="KW-0472">Membrane</keyword>
<dbReference type="PANTHER" id="PTHR48022">
    <property type="entry name" value="PLASTIDIC GLUCOSE TRANSPORTER 4"/>
    <property type="match status" value="1"/>
</dbReference>
<dbReference type="PRINTS" id="PR00171">
    <property type="entry name" value="SUGRTRNSPORT"/>
</dbReference>
<evidence type="ECO:0000256" key="3">
    <source>
        <dbReference type="ARBA" id="ARBA00022448"/>
    </source>
</evidence>
<feature type="transmembrane region" description="Helical" evidence="9">
    <location>
        <begin position="176"/>
        <end position="195"/>
    </location>
</feature>
<feature type="transmembrane region" description="Helical" evidence="9">
    <location>
        <begin position="301"/>
        <end position="322"/>
    </location>
</feature>
<comment type="subcellular location">
    <subcellularLocation>
        <location evidence="1">Membrane</location>
        <topology evidence="1">Multi-pass membrane protein</topology>
    </subcellularLocation>
</comment>
<dbReference type="Proteomes" id="UP000230002">
    <property type="component" value="Unassembled WGS sequence"/>
</dbReference>
<evidence type="ECO:0000256" key="7">
    <source>
        <dbReference type="ARBA" id="ARBA00049119"/>
    </source>
</evidence>
<dbReference type="PROSITE" id="PS50850">
    <property type="entry name" value="MFS"/>
    <property type="match status" value="1"/>
</dbReference>
<evidence type="ECO:0000256" key="4">
    <source>
        <dbReference type="ARBA" id="ARBA00022692"/>
    </source>
</evidence>
<comment type="caution">
    <text evidence="11">The sequence shown here is derived from an EMBL/GenBank/DDBJ whole genome shotgun (WGS) entry which is preliminary data.</text>
</comment>
<dbReference type="PROSITE" id="PS00217">
    <property type="entry name" value="SUGAR_TRANSPORT_2"/>
    <property type="match status" value="1"/>
</dbReference>
<evidence type="ECO:0000256" key="9">
    <source>
        <dbReference type="SAM" id="Phobius"/>
    </source>
</evidence>
<feature type="transmembrane region" description="Helical" evidence="9">
    <location>
        <begin position="12"/>
        <end position="34"/>
    </location>
</feature>
<dbReference type="InterPro" id="IPR005829">
    <property type="entry name" value="Sugar_transporter_CS"/>
</dbReference>
<dbReference type="InterPro" id="IPR036259">
    <property type="entry name" value="MFS_trans_sf"/>
</dbReference>
<evidence type="ECO:0000259" key="10">
    <source>
        <dbReference type="PROSITE" id="PS50850"/>
    </source>
</evidence>
<organism evidence="11 12">
    <name type="scientific">Ganoderma sinense ZZ0214-1</name>
    <dbReference type="NCBI Taxonomy" id="1077348"/>
    <lineage>
        <taxon>Eukaryota</taxon>
        <taxon>Fungi</taxon>
        <taxon>Dikarya</taxon>
        <taxon>Basidiomycota</taxon>
        <taxon>Agaricomycotina</taxon>
        <taxon>Agaricomycetes</taxon>
        <taxon>Polyporales</taxon>
        <taxon>Polyporaceae</taxon>
        <taxon>Ganoderma</taxon>
    </lineage>
</organism>
<feature type="transmembrane region" description="Helical" evidence="9">
    <location>
        <begin position="111"/>
        <end position="130"/>
    </location>
</feature>
<dbReference type="GO" id="GO:0005351">
    <property type="term" value="F:carbohydrate:proton symporter activity"/>
    <property type="evidence" value="ECO:0007669"/>
    <property type="project" value="TreeGrafter"/>
</dbReference>
<feature type="transmembrane region" description="Helical" evidence="9">
    <location>
        <begin position="411"/>
        <end position="430"/>
    </location>
</feature>
<reference evidence="11 12" key="1">
    <citation type="journal article" date="2015" name="Sci. Rep.">
        <title>Chromosome-level genome map provides insights into diverse defense mechanisms in the medicinal fungus Ganoderma sinense.</title>
        <authorList>
            <person name="Zhu Y."/>
            <person name="Xu J."/>
            <person name="Sun C."/>
            <person name="Zhou S."/>
            <person name="Xu H."/>
            <person name="Nelson D.R."/>
            <person name="Qian J."/>
            <person name="Song J."/>
            <person name="Luo H."/>
            <person name="Xiang L."/>
            <person name="Li Y."/>
            <person name="Xu Z."/>
            <person name="Ji A."/>
            <person name="Wang L."/>
            <person name="Lu S."/>
            <person name="Hayward A."/>
            <person name="Sun W."/>
            <person name="Li X."/>
            <person name="Schwartz D.C."/>
            <person name="Wang Y."/>
            <person name="Chen S."/>
        </authorList>
    </citation>
    <scope>NUCLEOTIDE SEQUENCE [LARGE SCALE GENOMIC DNA]</scope>
    <source>
        <strain evidence="11 12">ZZ0214-1</strain>
    </source>
</reference>
<protein>
    <submittedName>
        <fullName evidence="11">MFS general substrate transporter</fullName>
    </submittedName>
</protein>
<dbReference type="GO" id="GO:0016020">
    <property type="term" value="C:membrane"/>
    <property type="evidence" value="ECO:0007669"/>
    <property type="project" value="UniProtKB-SubCell"/>
</dbReference>
<feature type="domain" description="Major facilitator superfamily (MFS) profile" evidence="10">
    <location>
        <begin position="16"/>
        <end position="464"/>
    </location>
</feature>
<evidence type="ECO:0000256" key="1">
    <source>
        <dbReference type="ARBA" id="ARBA00004141"/>
    </source>
</evidence>
<dbReference type="OrthoDB" id="4142200at2759"/>
<dbReference type="InterPro" id="IPR020846">
    <property type="entry name" value="MFS_dom"/>
</dbReference>
<dbReference type="InterPro" id="IPR050360">
    <property type="entry name" value="MFS_Sugar_Transporters"/>
</dbReference>
<accession>A0A2G8RYU3</accession>
<dbReference type="Gene3D" id="1.20.1250.20">
    <property type="entry name" value="MFS general substrate transporter like domains"/>
    <property type="match status" value="1"/>
</dbReference>
<evidence type="ECO:0000256" key="5">
    <source>
        <dbReference type="ARBA" id="ARBA00022989"/>
    </source>
</evidence>
<sequence length="514" mass="56967">MPKGYSAAIASNPYIVGSFACIGGGLFGLDISSMSGVLSNDAYKRTFHYPSSPSQGAIVAAMPAGSFFGALAVSKLADVIGRKWTIIISGWIWVIGSILQCASVNRGMLVVGRIISGLSVGIASAIVPLYQSEITEPRIRGRLVSLQQWSITWGILLQYFVQFGCSYIDGVASFRIPWGLQMIPAIILSLGMLLFPESPRWLVDHDREGEALEILADLHGKGDPNNELVQLEFAEIKEQVRFERAEGAKSYLDLLKPGIFRRVTLGASLQMWSQLSGMNIMMYYIIYVFQGAGLTGRRGNLIADAVQYVLNVVFTIPAIIYIDKWGRRPMLLVGTLLMGIWLFLVGGLQGRYGAWGKVDNDTVWVITGHEGITKAIIVFSYFFVCSFAITMGPVSWTYPAEIFPMRVRAKAVSVSTAANWLFNFALAYAVPPGLSNIAWKTYFIFGTFNFAAFIHIFFMFPETAGRTLEEIEEVFAQGHTFTAWNIKRDVGKRTLKDIKHEVHEVESHDEKQTA</sequence>
<dbReference type="AlphaFoldDB" id="A0A2G8RYU3"/>
<dbReference type="PROSITE" id="PS00216">
    <property type="entry name" value="SUGAR_TRANSPORT_1"/>
    <property type="match status" value="2"/>
</dbReference>
<evidence type="ECO:0000313" key="12">
    <source>
        <dbReference type="Proteomes" id="UP000230002"/>
    </source>
</evidence>
<keyword evidence="4 9" id="KW-0812">Transmembrane</keyword>
<comment type="similarity">
    <text evidence="2 8">Belongs to the major facilitator superfamily. Sugar transporter (TC 2.A.1.1) family.</text>
</comment>
<feature type="transmembrane region" description="Helical" evidence="9">
    <location>
        <begin position="329"/>
        <end position="352"/>
    </location>
</feature>
<evidence type="ECO:0000313" key="11">
    <source>
        <dbReference type="EMBL" id="PIL26654.1"/>
    </source>
</evidence>
<evidence type="ECO:0000256" key="6">
    <source>
        <dbReference type="ARBA" id="ARBA00023136"/>
    </source>
</evidence>
<dbReference type="NCBIfam" id="TIGR00879">
    <property type="entry name" value="SP"/>
    <property type="match status" value="1"/>
</dbReference>
<dbReference type="InterPro" id="IPR003663">
    <property type="entry name" value="Sugar/inositol_transpt"/>
</dbReference>
<feature type="transmembrane region" description="Helical" evidence="9">
    <location>
        <begin position="151"/>
        <end position="170"/>
    </location>
</feature>
<proteinExistence type="inferred from homology"/>
<dbReference type="STRING" id="1077348.A0A2G8RYU3"/>
<evidence type="ECO:0000256" key="8">
    <source>
        <dbReference type="RuleBase" id="RU003346"/>
    </source>
</evidence>
<feature type="transmembrane region" description="Helical" evidence="9">
    <location>
        <begin position="271"/>
        <end position="289"/>
    </location>
</feature>